<comment type="caution">
    <text evidence="1">The sequence shown here is derived from an EMBL/GenBank/DDBJ whole genome shotgun (WGS) entry which is preliminary data.</text>
</comment>
<gene>
    <name evidence="1" type="ORF">PBRASI_LOCUS2421</name>
</gene>
<sequence>MFIKISTMMRSQLKVIVTYSEDIPNGLREKHVKILILMII</sequence>
<dbReference type="Proteomes" id="UP000789739">
    <property type="component" value="Unassembled WGS sequence"/>
</dbReference>
<evidence type="ECO:0000313" key="1">
    <source>
        <dbReference type="EMBL" id="CAG8497304.1"/>
    </source>
</evidence>
<protein>
    <submittedName>
        <fullName evidence="1">9407_t:CDS:1</fullName>
    </submittedName>
</protein>
<accession>A0A9N8ZIU9</accession>
<reference evidence="1" key="1">
    <citation type="submission" date="2021-06" db="EMBL/GenBank/DDBJ databases">
        <authorList>
            <person name="Kallberg Y."/>
            <person name="Tangrot J."/>
            <person name="Rosling A."/>
        </authorList>
    </citation>
    <scope>NUCLEOTIDE SEQUENCE</scope>
    <source>
        <strain evidence="1">BR232B</strain>
    </source>
</reference>
<dbReference type="EMBL" id="CAJVPI010000188">
    <property type="protein sequence ID" value="CAG8497304.1"/>
    <property type="molecule type" value="Genomic_DNA"/>
</dbReference>
<evidence type="ECO:0000313" key="2">
    <source>
        <dbReference type="Proteomes" id="UP000789739"/>
    </source>
</evidence>
<name>A0A9N8ZIU9_9GLOM</name>
<proteinExistence type="predicted"/>
<dbReference type="AlphaFoldDB" id="A0A9N8ZIU9"/>
<organism evidence="1 2">
    <name type="scientific">Paraglomus brasilianum</name>
    <dbReference type="NCBI Taxonomy" id="144538"/>
    <lineage>
        <taxon>Eukaryota</taxon>
        <taxon>Fungi</taxon>
        <taxon>Fungi incertae sedis</taxon>
        <taxon>Mucoromycota</taxon>
        <taxon>Glomeromycotina</taxon>
        <taxon>Glomeromycetes</taxon>
        <taxon>Paraglomerales</taxon>
        <taxon>Paraglomeraceae</taxon>
        <taxon>Paraglomus</taxon>
    </lineage>
</organism>
<keyword evidence="2" id="KW-1185">Reference proteome</keyword>